<feature type="chain" id="PRO_5011583987" evidence="2">
    <location>
        <begin position="29"/>
        <end position="60"/>
    </location>
</feature>
<sequence>MKRRVLAGIAVTAAALSVALGSAGTGMAGPAVQSPQEAAAPPVKVSPPPNLEGGGLCCYE</sequence>
<dbReference type="Proteomes" id="UP000199111">
    <property type="component" value="Unassembled WGS sequence"/>
</dbReference>
<protein>
    <submittedName>
        <fullName evidence="3">Uncharacterized protein</fullName>
    </submittedName>
</protein>
<feature type="signal peptide" evidence="2">
    <location>
        <begin position="1"/>
        <end position="28"/>
    </location>
</feature>
<gene>
    <name evidence="3" type="ORF">SAMN05216275_14045</name>
</gene>
<keyword evidence="2" id="KW-0732">Signal</keyword>
<name>A0A1I4D9S8_9ACTN</name>
<evidence type="ECO:0000256" key="2">
    <source>
        <dbReference type="SAM" id="SignalP"/>
    </source>
</evidence>
<organism evidence="3 4">
    <name type="scientific">Streptosporangium canum</name>
    <dbReference type="NCBI Taxonomy" id="324952"/>
    <lineage>
        <taxon>Bacteria</taxon>
        <taxon>Bacillati</taxon>
        <taxon>Actinomycetota</taxon>
        <taxon>Actinomycetes</taxon>
        <taxon>Streptosporangiales</taxon>
        <taxon>Streptosporangiaceae</taxon>
        <taxon>Streptosporangium</taxon>
    </lineage>
</organism>
<accession>A0A1I4D9S8</accession>
<evidence type="ECO:0000313" key="4">
    <source>
        <dbReference type="Proteomes" id="UP000199111"/>
    </source>
</evidence>
<keyword evidence="4" id="KW-1185">Reference proteome</keyword>
<proteinExistence type="predicted"/>
<dbReference type="AlphaFoldDB" id="A0A1I4D9S8"/>
<reference evidence="4" key="1">
    <citation type="submission" date="2016-10" db="EMBL/GenBank/DDBJ databases">
        <authorList>
            <person name="Varghese N."/>
            <person name="Submissions S."/>
        </authorList>
    </citation>
    <scope>NUCLEOTIDE SEQUENCE [LARGE SCALE GENOMIC DNA]</scope>
    <source>
        <strain evidence="4">CGMCC 4.2126</strain>
    </source>
</reference>
<dbReference type="RefSeq" id="WP_143121231.1">
    <property type="nucleotide sequence ID" value="NZ_FOQY01000040.1"/>
</dbReference>
<dbReference type="EMBL" id="FOQY01000040">
    <property type="protein sequence ID" value="SFK90358.1"/>
    <property type="molecule type" value="Genomic_DNA"/>
</dbReference>
<feature type="region of interest" description="Disordered" evidence="1">
    <location>
        <begin position="27"/>
        <end position="47"/>
    </location>
</feature>
<dbReference type="GeneID" id="96304277"/>
<evidence type="ECO:0000256" key="1">
    <source>
        <dbReference type="SAM" id="MobiDB-lite"/>
    </source>
</evidence>
<evidence type="ECO:0000313" key="3">
    <source>
        <dbReference type="EMBL" id="SFK90358.1"/>
    </source>
</evidence>